<dbReference type="RefSeq" id="WP_363798941.1">
    <property type="nucleotide sequence ID" value="NZ_CP159925.1"/>
</dbReference>
<dbReference type="EMBL" id="CP159925">
    <property type="protein sequence ID" value="XCO75762.1"/>
    <property type="molecule type" value="Genomic_DNA"/>
</dbReference>
<gene>
    <name evidence="2" type="ORF">ABU614_02935</name>
</gene>
<feature type="region of interest" description="Disordered" evidence="1">
    <location>
        <begin position="169"/>
        <end position="212"/>
    </location>
</feature>
<reference evidence="2" key="1">
    <citation type="submission" date="2024-06" db="EMBL/GenBank/DDBJ databases">
        <authorList>
            <person name="Li S."/>
        </authorList>
    </citation>
    <scope>NUCLEOTIDE SEQUENCE</scope>
    <source>
        <strain evidence="2">SR10</strain>
    </source>
</reference>
<evidence type="ECO:0000313" key="2">
    <source>
        <dbReference type="EMBL" id="XCO75762.1"/>
    </source>
</evidence>
<proteinExistence type="predicted"/>
<dbReference type="AlphaFoldDB" id="A0AAU8MVX8"/>
<feature type="compositionally biased region" description="Basic and acidic residues" evidence="1">
    <location>
        <begin position="169"/>
        <end position="186"/>
    </location>
</feature>
<evidence type="ECO:0000256" key="1">
    <source>
        <dbReference type="SAM" id="MobiDB-lite"/>
    </source>
</evidence>
<sequence>MIRNPPHEEYQDIAGVLAAPADEPATWYYRAKAPALATDNQGRPQFSLVAVGAMAMLSLTAVWGVDADRLGALRAELAVRAQLPPEQVRLYPAPVEVGEAVLQIGDGQGGYLRLASSRTSGAPPYHAAFSAMLAGEQLDQARKALSGQRGWLEIRYLIADVAPALRERTVTASESSEHESRVRDGTGEVGFSSVARSDYRQEDTTPRSVPKTHWYAADAADWGLPRS</sequence>
<accession>A0AAU8MVX8</accession>
<name>A0AAU8MVX8_9GAMM</name>
<organism evidence="2">
    <name type="scientific">Lysobacter firmicutimachus</name>
    <dbReference type="NCBI Taxonomy" id="1792846"/>
    <lineage>
        <taxon>Bacteria</taxon>
        <taxon>Pseudomonadati</taxon>
        <taxon>Pseudomonadota</taxon>
        <taxon>Gammaproteobacteria</taxon>
        <taxon>Lysobacterales</taxon>
        <taxon>Lysobacteraceae</taxon>
        <taxon>Lysobacter</taxon>
    </lineage>
</organism>
<protein>
    <submittedName>
        <fullName evidence="2">Uncharacterized protein</fullName>
    </submittedName>
</protein>